<reference evidence="3" key="1">
    <citation type="journal article" date="2019" name="Int. J. Syst. Evol. Microbiol.">
        <title>The Global Catalogue of Microorganisms (GCM) 10K type strain sequencing project: providing services to taxonomists for standard genome sequencing and annotation.</title>
        <authorList>
            <consortium name="The Broad Institute Genomics Platform"/>
            <consortium name="The Broad Institute Genome Sequencing Center for Infectious Disease"/>
            <person name="Wu L."/>
            <person name="Ma J."/>
        </authorList>
    </citation>
    <scope>NUCLEOTIDE SEQUENCE [LARGE SCALE GENOMIC DNA]</scope>
    <source>
        <strain evidence="3">CGMCC 4.1434</strain>
    </source>
</reference>
<dbReference type="SUPFAM" id="SSF47203">
    <property type="entry name" value="Acyl-CoA dehydrogenase C-terminal domain-like"/>
    <property type="match status" value="1"/>
</dbReference>
<name>A0ABW0TFH3_9BACL</name>
<dbReference type="InterPro" id="IPR024719">
    <property type="entry name" value="HpaB/PvcC/4-BUDH_C"/>
</dbReference>
<dbReference type="InterPro" id="IPR036250">
    <property type="entry name" value="AcylCo_DH-like_C"/>
</dbReference>
<dbReference type="Proteomes" id="UP001596109">
    <property type="component" value="Unassembled WGS sequence"/>
</dbReference>
<keyword evidence="3" id="KW-1185">Reference proteome</keyword>
<feature type="domain" description="HpaB/PvcC/4-BUDH C-terminal" evidence="1">
    <location>
        <begin position="11"/>
        <end position="64"/>
    </location>
</feature>
<dbReference type="EMBL" id="JBHSNO010000005">
    <property type="protein sequence ID" value="MFC5588182.1"/>
    <property type="molecule type" value="Genomic_DNA"/>
</dbReference>
<evidence type="ECO:0000313" key="2">
    <source>
        <dbReference type="EMBL" id="MFC5588182.1"/>
    </source>
</evidence>
<gene>
    <name evidence="2" type="ORF">ACFPRA_04765</name>
</gene>
<dbReference type="Gene3D" id="1.20.140.10">
    <property type="entry name" value="Butyryl-CoA Dehydrogenase, subunit A, domain 3"/>
    <property type="match status" value="1"/>
</dbReference>
<organism evidence="2 3">
    <name type="scientific">Sporosarcina soli</name>
    <dbReference type="NCBI Taxonomy" id="334736"/>
    <lineage>
        <taxon>Bacteria</taxon>
        <taxon>Bacillati</taxon>
        <taxon>Bacillota</taxon>
        <taxon>Bacilli</taxon>
        <taxon>Bacillales</taxon>
        <taxon>Caryophanaceae</taxon>
        <taxon>Sporosarcina</taxon>
    </lineage>
</organism>
<protein>
    <submittedName>
        <fullName evidence="2">4-hydroxyphenylacetate 3-hydroxylase C-terminal domain-containing protein</fullName>
    </submittedName>
</protein>
<evidence type="ECO:0000259" key="1">
    <source>
        <dbReference type="Pfam" id="PF03241"/>
    </source>
</evidence>
<proteinExistence type="predicted"/>
<dbReference type="RefSeq" id="WP_381431271.1">
    <property type="nucleotide sequence ID" value="NZ_JBHSNO010000005.1"/>
</dbReference>
<accession>A0ABW0TFH3</accession>
<comment type="caution">
    <text evidence="2">The sequence shown here is derived from an EMBL/GenBank/DDBJ whole genome shotgun (WGS) entry which is preliminary data.</text>
</comment>
<dbReference type="Pfam" id="PF03241">
    <property type="entry name" value="HpaB"/>
    <property type="match status" value="1"/>
</dbReference>
<evidence type="ECO:0000313" key="3">
    <source>
        <dbReference type="Proteomes" id="UP001596109"/>
    </source>
</evidence>
<sequence length="69" mass="7856">MRQDLCARTTTLPIASSVYPRIYPSFAENIQQLGANGLMSISTEKEFQSTIRKALEQYLQTASKMWEIV</sequence>